<feature type="domain" description="Glycosyl transferase family 28 C-terminal" evidence="8">
    <location>
        <begin position="52"/>
        <end position="109"/>
    </location>
</feature>
<dbReference type="PANTHER" id="PTHR12867">
    <property type="entry name" value="GLYCOSYL TRANSFERASE-RELATED"/>
    <property type="match status" value="1"/>
</dbReference>
<evidence type="ECO:0000256" key="3">
    <source>
        <dbReference type="ARBA" id="ARBA00012614"/>
    </source>
</evidence>
<evidence type="ECO:0000256" key="2">
    <source>
        <dbReference type="ARBA" id="ARBA00006962"/>
    </source>
</evidence>
<evidence type="ECO:0000256" key="1">
    <source>
        <dbReference type="ARBA" id="ARBA00004240"/>
    </source>
</evidence>
<dbReference type="Pfam" id="PF04101">
    <property type="entry name" value="Glyco_tran_28_C"/>
    <property type="match status" value="1"/>
</dbReference>
<dbReference type="OrthoDB" id="20273at2759"/>
<evidence type="ECO:0000256" key="7">
    <source>
        <dbReference type="ARBA" id="ARBA00022824"/>
    </source>
</evidence>
<reference evidence="9" key="1">
    <citation type="submission" date="2022-11" db="EMBL/GenBank/DDBJ databases">
        <authorList>
            <person name="Kikuchi T."/>
        </authorList>
    </citation>
    <scope>NUCLEOTIDE SEQUENCE</scope>
    <source>
        <strain evidence="9">PS1010</strain>
    </source>
</reference>
<dbReference type="EC" id="2.4.1.141" evidence="3"/>
<keyword evidence="5" id="KW-0328">Glycosyltransferase</keyword>
<dbReference type="Proteomes" id="UP001152747">
    <property type="component" value="Unassembled WGS sequence"/>
</dbReference>
<evidence type="ECO:0000256" key="4">
    <source>
        <dbReference type="ARBA" id="ARBA00017468"/>
    </source>
</evidence>
<keyword evidence="6" id="KW-0808">Transferase</keyword>
<evidence type="ECO:0000256" key="5">
    <source>
        <dbReference type="ARBA" id="ARBA00022676"/>
    </source>
</evidence>
<comment type="similarity">
    <text evidence="2">Belongs to the glycosyltransferase 28 family.</text>
</comment>
<evidence type="ECO:0000313" key="10">
    <source>
        <dbReference type="Proteomes" id="UP001152747"/>
    </source>
</evidence>
<dbReference type="EMBL" id="CANHGI010000005">
    <property type="protein sequence ID" value="CAI5450891.1"/>
    <property type="molecule type" value="Genomic_DNA"/>
</dbReference>
<gene>
    <name evidence="9" type="ORF">CAMP_LOCUS13528</name>
</gene>
<dbReference type="InterPro" id="IPR039042">
    <property type="entry name" value="Alg13-like"/>
</dbReference>
<evidence type="ECO:0000259" key="8">
    <source>
        <dbReference type="Pfam" id="PF04101"/>
    </source>
</evidence>
<comment type="caution">
    <text evidence="9">The sequence shown here is derived from an EMBL/GenBank/DDBJ whole genome shotgun (WGS) entry which is preliminary data.</text>
</comment>
<dbReference type="Gene3D" id="3.40.50.2000">
    <property type="entry name" value="Glycogen Phosphorylase B"/>
    <property type="match status" value="2"/>
</dbReference>
<keyword evidence="7" id="KW-0256">Endoplasmic reticulum</keyword>
<evidence type="ECO:0000256" key="6">
    <source>
        <dbReference type="ARBA" id="ARBA00022679"/>
    </source>
</evidence>
<comment type="subcellular location">
    <subcellularLocation>
        <location evidence="1">Endoplasmic reticulum</location>
    </subcellularLocation>
</comment>
<protein>
    <recommendedName>
        <fullName evidence="4">UDP-N-acetylglucosamine transferase subunit ALG13</fullName>
        <ecNumber evidence="3">2.4.1.141</ecNumber>
    </recommendedName>
</protein>
<dbReference type="GO" id="GO:0005783">
    <property type="term" value="C:endoplasmic reticulum"/>
    <property type="evidence" value="ECO:0007669"/>
    <property type="project" value="UniProtKB-SubCell"/>
</dbReference>
<dbReference type="GO" id="GO:0004577">
    <property type="term" value="F:N-acetylglucosaminyldiphosphodolichol N-acetylglucosaminyltransferase activity"/>
    <property type="evidence" value="ECO:0007669"/>
    <property type="project" value="UniProtKB-EC"/>
</dbReference>
<organism evidence="9 10">
    <name type="scientific">Caenorhabditis angaria</name>
    <dbReference type="NCBI Taxonomy" id="860376"/>
    <lineage>
        <taxon>Eukaryota</taxon>
        <taxon>Metazoa</taxon>
        <taxon>Ecdysozoa</taxon>
        <taxon>Nematoda</taxon>
        <taxon>Chromadorea</taxon>
        <taxon>Rhabditida</taxon>
        <taxon>Rhabditina</taxon>
        <taxon>Rhabditomorpha</taxon>
        <taxon>Rhabditoidea</taxon>
        <taxon>Rhabditidae</taxon>
        <taxon>Peloderinae</taxon>
        <taxon>Caenorhabditis</taxon>
    </lineage>
</organism>
<sequence length="136" mass="15178">MTCFVTVGTTLFEGLINEILSDVCIEDLRSIGVNRILLQIAVFIGRYRKFYSHAGAGTCLEVLKLQKPFIVVINELLMDNHQAELAVALAEGAHLLHCTPFTLSETIRNSGLFTLIPYIPLSQKRVARFIDNRMGV</sequence>
<dbReference type="PANTHER" id="PTHR12867:SF6">
    <property type="entry name" value="N-ACETYLGLUCOSAMINYLDIPHOSPHODOLICHOL N-ACETYLGLUCOSAMINYLTRANSFERASE"/>
    <property type="match status" value="1"/>
</dbReference>
<accession>A0A9P1ITL5</accession>
<proteinExistence type="inferred from homology"/>
<evidence type="ECO:0000313" key="9">
    <source>
        <dbReference type="EMBL" id="CAI5450891.1"/>
    </source>
</evidence>
<keyword evidence="10" id="KW-1185">Reference proteome</keyword>
<dbReference type="AlphaFoldDB" id="A0A9P1ITL5"/>
<name>A0A9P1ITL5_9PELO</name>
<dbReference type="InterPro" id="IPR007235">
    <property type="entry name" value="Glyco_trans_28_C"/>
</dbReference>
<dbReference type="GO" id="GO:0006488">
    <property type="term" value="P:dolichol-linked oligosaccharide biosynthetic process"/>
    <property type="evidence" value="ECO:0007669"/>
    <property type="project" value="InterPro"/>
</dbReference>